<feature type="transmembrane region" description="Helical" evidence="1">
    <location>
        <begin position="51"/>
        <end position="67"/>
    </location>
</feature>
<keyword evidence="1" id="KW-0812">Transmembrane</keyword>
<gene>
    <name evidence="2" type="ORF">PRI8871_03596</name>
</gene>
<reference evidence="3" key="1">
    <citation type="submission" date="2018-03" db="EMBL/GenBank/DDBJ databases">
        <authorList>
            <person name="Rodrigo-Torres L."/>
            <person name="Arahal R. D."/>
            <person name="Lucena T."/>
        </authorList>
    </citation>
    <scope>NUCLEOTIDE SEQUENCE [LARGE SCALE GENOMIC DNA]</scope>
    <source>
        <strain evidence="3">CECT 8871</strain>
    </source>
</reference>
<evidence type="ECO:0000313" key="2">
    <source>
        <dbReference type="EMBL" id="SPF81771.1"/>
    </source>
</evidence>
<evidence type="ECO:0000256" key="1">
    <source>
        <dbReference type="SAM" id="Phobius"/>
    </source>
</evidence>
<feature type="transmembrane region" description="Helical" evidence="1">
    <location>
        <begin position="242"/>
        <end position="264"/>
    </location>
</feature>
<dbReference type="AlphaFoldDB" id="A0A2R8B0I0"/>
<feature type="transmembrane region" description="Helical" evidence="1">
    <location>
        <begin position="316"/>
        <end position="336"/>
    </location>
</feature>
<name>A0A2R8B0I0_9RHOB</name>
<dbReference type="Proteomes" id="UP000244904">
    <property type="component" value="Unassembled WGS sequence"/>
</dbReference>
<keyword evidence="1" id="KW-0472">Membrane</keyword>
<feature type="transmembrane region" description="Helical" evidence="1">
    <location>
        <begin position="29"/>
        <end position="46"/>
    </location>
</feature>
<feature type="transmembrane region" description="Helical" evidence="1">
    <location>
        <begin position="170"/>
        <end position="197"/>
    </location>
</feature>
<keyword evidence="1" id="KW-1133">Transmembrane helix</keyword>
<dbReference type="RefSeq" id="WP_108887545.1">
    <property type="nucleotide sequence ID" value="NZ_OMOJ01000013.1"/>
</dbReference>
<feature type="transmembrane region" description="Helical" evidence="1">
    <location>
        <begin position="348"/>
        <end position="379"/>
    </location>
</feature>
<dbReference type="EMBL" id="OMOJ01000013">
    <property type="protein sequence ID" value="SPF81771.1"/>
    <property type="molecule type" value="Genomic_DNA"/>
</dbReference>
<dbReference type="OrthoDB" id="7832851at2"/>
<accession>A0A2R8B0I0</accession>
<proteinExistence type="predicted"/>
<feature type="transmembrane region" description="Helical" evidence="1">
    <location>
        <begin position="391"/>
        <end position="415"/>
    </location>
</feature>
<feature type="transmembrane region" description="Helical" evidence="1">
    <location>
        <begin position="435"/>
        <end position="454"/>
    </location>
</feature>
<organism evidence="2 3">
    <name type="scientific">Pseudoprimorskyibacter insulae</name>
    <dbReference type="NCBI Taxonomy" id="1695997"/>
    <lineage>
        <taxon>Bacteria</taxon>
        <taxon>Pseudomonadati</taxon>
        <taxon>Pseudomonadota</taxon>
        <taxon>Alphaproteobacteria</taxon>
        <taxon>Rhodobacterales</taxon>
        <taxon>Paracoccaceae</taxon>
        <taxon>Pseudoprimorskyibacter</taxon>
    </lineage>
</organism>
<protein>
    <submittedName>
        <fullName evidence="2">Uncharacterized protein</fullName>
    </submittedName>
</protein>
<evidence type="ECO:0000313" key="3">
    <source>
        <dbReference type="Proteomes" id="UP000244904"/>
    </source>
</evidence>
<feature type="transmembrane region" description="Helical" evidence="1">
    <location>
        <begin position="270"/>
        <end position="288"/>
    </location>
</feature>
<keyword evidence="3" id="KW-1185">Reference proteome</keyword>
<sequence>MNMLLAGLLSALFAVVCLGEWHLLALPLVEAVLVVAIAVVLFPNVTNGRRAFAAVAALLSAALWWLQPDAAPDALIRAAGNAGMIGAYFCALATLQYAAGLDPSVTKAGRFLASQPPGRRYLSLTFGSQLYSNLLGYGAVTLLGSLASANAQQETNPEIRYHRRRRMLLAIHRGFCSVLTWSPLTFSTAVILSFYPALSWFDLALPGIGSSVIIAGTGWALDTVFKPKLTTAAPPREVQGTWALMMPMVWLFLILAALVATLYSLFDVRIVAVVMIVVPALSVAWMATQRGAGSPPLWRTCMTFLAQVLPGYKGELMLLMSAGYIGAVAAPLMAPYLGAGAMPQIPPWLMLIGLVWLVPLLGQIGANPLLSVALIISLLPAPETLGASATAIGVALICGWALCGMTSPFTANTVLVARLGEVPARKVGLGWNGPYALITGGLLSLWVVAVWAITG</sequence>